<sequence>MNATTMTMNGTSNGISLSDPIGVMIDGNGYLYIADMGNRIIRSGPNGYDCVIGCIGTSGIASSQLDQPYKLAFDNHGNIFVLDYGSSLIQKFMLATNSCESTTMMTPLDTTIINVRTSSSYFSPSSCSNTAYMGLNCSISSSLCDIL</sequence>
<dbReference type="Gene3D" id="2.120.10.30">
    <property type="entry name" value="TolB, C-terminal domain"/>
    <property type="match status" value="1"/>
</dbReference>
<protein>
    <submittedName>
        <fullName evidence="1">Uncharacterized protein</fullName>
    </submittedName>
</protein>
<comment type="caution">
    <text evidence="1">The sequence shown here is derived from an EMBL/GenBank/DDBJ whole genome shotgun (WGS) entry which is preliminary data.</text>
</comment>
<feature type="non-terminal residue" evidence="1">
    <location>
        <position position="1"/>
    </location>
</feature>
<proteinExistence type="predicted"/>
<reference evidence="1" key="1">
    <citation type="submission" date="2021-02" db="EMBL/GenBank/DDBJ databases">
        <authorList>
            <person name="Nowell W R."/>
        </authorList>
    </citation>
    <scope>NUCLEOTIDE SEQUENCE</scope>
</reference>
<dbReference type="InterPro" id="IPR011042">
    <property type="entry name" value="6-blade_b-propeller_TolB-like"/>
</dbReference>
<dbReference type="EMBL" id="CAJOBB010008575">
    <property type="protein sequence ID" value="CAF4211047.1"/>
    <property type="molecule type" value="Genomic_DNA"/>
</dbReference>
<dbReference type="Proteomes" id="UP000663868">
    <property type="component" value="Unassembled WGS sequence"/>
</dbReference>
<organism evidence="1 2">
    <name type="scientific">Adineta steineri</name>
    <dbReference type="NCBI Taxonomy" id="433720"/>
    <lineage>
        <taxon>Eukaryota</taxon>
        <taxon>Metazoa</taxon>
        <taxon>Spiralia</taxon>
        <taxon>Gnathifera</taxon>
        <taxon>Rotifera</taxon>
        <taxon>Eurotatoria</taxon>
        <taxon>Bdelloidea</taxon>
        <taxon>Adinetida</taxon>
        <taxon>Adinetidae</taxon>
        <taxon>Adineta</taxon>
    </lineage>
</organism>
<dbReference type="AlphaFoldDB" id="A0A820C2Z9"/>
<evidence type="ECO:0000313" key="2">
    <source>
        <dbReference type="Proteomes" id="UP000663868"/>
    </source>
</evidence>
<name>A0A820C2Z9_9BILA</name>
<dbReference type="SUPFAM" id="SSF63829">
    <property type="entry name" value="Calcium-dependent phosphotriesterase"/>
    <property type="match status" value="1"/>
</dbReference>
<gene>
    <name evidence="1" type="ORF">KXQ929_LOCUS40653</name>
</gene>
<evidence type="ECO:0000313" key="1">
    <source>
        <dbReference type="EMBL" id="CAF4211047.1"/>
    </source>
</evidence>
<accession>A0A820C2Z9</accession>